<dbReference type="AlphaFoldDB" id="A0A8J6Z1F6"/>
<dbReference type="EMBL" id="JACVXA010000059">
    <property type="protein sequence ID" value="MBE3639801.1"/>
    <property type="molecule type" value="Genomic_DNA"/>
</dbReference>
<dbReference type="Pfam" id="PF16242">
    <property type="entry name" value="Pyrid_ox_like"/>
    <property type="match status" value="1"/>
</dbReference>
<keyword evidence="3" id="KW-1185">Reference proteome</keyword>
<dbReference type="InterPro" id="IPR038725">
    <property type="entry name" value="YdaG_split_barrel_FMN-bd"/>
</dbReference>
<protein>
    <submittedName>
        <fullName evidence="2">Pyridoxamine 5'-phosphate oxidase family protein</fullName>
    </submittedName>
</protein>
<dbReference type="PANTHER" id="PTHR34818:SF1">
    <property type="entry name" value="PROTEIN BLI-3"/>
    <property type="match status" value="1"/>
</dbReference>
<sequence length="166" mass="18584">MNAYSAIEKDPRSALSEQMEDLRAGMLGLEGSAEHMQPMTHFPDWAANEIWFLTSKDTDMVRGLAPGQPAKYVLMGTKQDFHASLRGTLTERMNRDMLEKIWSPVAAAWFHGGKDDPSLTMLCLRLESGQVWGSTDSTLRFGFEIARANMDEDRLPDIGTQAVLTF</sequence>
<dbReference type="Proteomes" id="UP000609121">
    <property type="component" value="Unassembled WGS sequence"/>
</dbReference>
<dbReference type="InterPro" id="IPR012349">
    <property type="entry name" value="Split_barrel_FMN-bd"/>
</dbReference>
<evidence type="ECO:0000259" key="1">
    <source>
        <dbReference type="Pfam" id="PF16242"/>
    </source>
</evidence>
<dbReference type="InterPro" id="IPR052917">
    <property type="entry name" value="Stress-Dev_Protein"/>
</dbReference>
<comment type="caution">
    <text evidence="2">The sequence shown here is derived from an EMBL/GenBank/DDBJ whole genome shotgun (WGS) entry which is preliminary data.</text>
</comment>
<evidence type="ECO:0000313" key="2">
    <source>
        <dbReference type="EMBL" id="MBE3639801.1"/>
    </source>
</evidence>
<gene>
    <name evidence="2" type="ORF">ICN82_16485</name>
</gene>
<accession>A0A8J6Z1F6</accession>
<dbReference type="SUPFAM" id="SSF50475">
    <property type="entry name" value="FMN-binding split barrel"/>
    <property type="match status" value="1"/>
</dbReference>
<proteinExistence type="predicted"/>
<dbReference type="RefSeq" id="WP_193184865.1">
    <property type="nucleotide sequence ID" value="NZ_JACVXA010000059.1"/>
</dbReference>
<reference evidence="2" key="1">
    <citation type="submission" date="2020-09" db="EMBL/GenBank/DDBJ databases">
        <title>A novel bacterium of genus Mangrovicoccus, isolated from South China Sea.</title>
        <authorList>
            <person name="Huang H."/>
            <person name="Mo K."/>
            <person name="Hu Y."/>
        </authorList>
    </citation>
    <scope>NUCLEOTIDE SEQUENCE</scope>
    <source>
        <strain evidence="2">HB182678</strain>
    </source>
</reference>
<feature type="domain" description="General stress protein FMN-binding split barrel" evidence="1">
    <location>
        <begin position="12"/>
        <end position="154"/>
    </location>
</feature>
<name>A0A8J6Z1F6_9RHOB</name>
<dbReference type="Gene3D" id="2.30.110.10">
    <property type="entry name" value="Electron Transport, Fmn-binding Protein, Chain A"/>
    <property type="match status" value="1"/>
</dbReference>
<dbReference type="PANTHER" id="PTHR34818">
    <property type="entry name" value="PROTEIN BLI-3"/>
    <property type="match status" value="1"/>
</dbReference>
<organism evidence="2 3">
    <name type="scientific">Mangrovicoccus algicola</name>
    <dbReference type="NCBI Taxonomy" id="2771008"/>
    <lineage>
        <taxon>Bacteria</taxon>
        <taxon>Pseudomonadati</taxon>
        <taxon>Pseudomonadota</taxon>
        <taxon>Alphaproteobacteria</taxon>
        <taxon>Rhodobacterales</taxon>
        <taxon>Paracoccaceae</taxon>
        <taxon>Mangrovicoccus</taxon>
    </lineage>
</organism>
<evidence type="ECO:0000313" key="3">
    <source>
        <dbReference type="Proteomes" id="UP000609121"/>
    </source>
</evidence>